<dbReference type="OrthoDB" id="498125at2759"/>
<dbReference type="GO" id="GO:0008081">
    <property type="term" value="F:phosphoric diester hydrolase activity"/>
    <property type="evidence" value="ECO:0007669"/>
    <property type="project" value="TreeGrafter"/>
</dbReference>
<feature type="site" description="Transition state stabilizer" evidence="8">
    <location>
        <position position="319"/>
    </location>
</feature>
<evidence type="ECO:0000256" key="6">
    <source>
        <dbReference type="PIRSR" id="PIRSR604808-1"/>
    </source>
</evidence>
<dbReference type="InterPro" id="IPR036691">
    <property type="entry name" value="Endo/exonu/phosph_ase_sf"/>
</dbReference>
<dbReference type="CDD" id="cd09087">
    <property type="entry name" value="Ape1-like_AP-endo"/>
    <property type="match status" value="1"/>
</dbReference>
<comment type="similarity">
    <text evidence="2 9">Belongs to the DNA repair enzymes AP/ExoA family.</text>
</comment>
<feature type="binding site" evidence="7">
    <location>
        <position position="82"/>
    </location>
    <ligand>
        <name>Mg(2+)</name>
        <dbReference type="ChEBI" id="CHEBI:18420"/>
        <label>1</label>
    </ligand>
</feature>
<dbReference type="InterPro" id="IPR005135">
    <property type="entry name" value="Endo/exonuclease/phosphatase"/>
</dbReference>
<dbReference type="PROSITE" id="PS00728">
    <property type="entry name" value="AP_NUCLEASE_F1_3"/>
    <property type="match status" value="1"/>
</dbReference>
<feature type="region of interest" description="Disordered" evidence="10">
    <location>
        <begin position="1"/>
        <end position="55"/>
    </location>
</feature>
<dbReference type="NCBIfam" id="TIGR00633">
    <property type="entry name" value="xth"/>
    <property type="match status" value="1"/>
</dbReference>
<sequence>MSASQEESQGMTTAAEESQDTPGDSFDDTQELKEQEEEEEGGGKKKKGKKKKAELPIFTKRDPIDRVPFPSTGTTFTVLSWNVNGVRATAKKGLEPLRRMVEKEMPDIVCLQETKIQEKDVEALRAQDILPGYASEWSCSRTKLGYSGTAVFFTKQSDPWKGDGGGIDATGNGLPSDEPARKKLKQGKISTFFSPKPSKKSAKGSAPESETPTRAPAAEPATSAAASTNSADSLPGGRSGFKVLSVRFGIGGDSKHNNEGRSITVEYEKFFVVTVYVPNSGEKLVRLDYRTKEWDVALKAYVESLEAQGKPVVLNGDLNVAHLDLDIYNRGAKHLPKNAATTKEERDSFDSWVNGGKVSDAFRRLHPDAEGAYTYWSVRTGARPVNRGLRLDYFVCSNAVFEDGAAGGGQAKATARRAKGSAPKGKGATGAKGMVVHDCFMLDEATVGVSDHCPIGITLRST</sequence>
<feature type="compositionally biased region" description="Polar residues" evidence="10">
    <location>
        <begin position="1"/>
        <end position="22"/>
    </location>
</feature>
<reference evidence="12 13" key="1">
    <citation type="journal article" date="2010" name="Nature">
        <title>The Ectocarpus genome and the independent evolution of multicellularity in brown algae.</title>
        <authorList>
            <person name="Cock J.M."/>
            <person name="Sterck L."/>
            <person name="Rouze P."/>
            <person name="Scornet D."/>
            <person name="Allen A.E."/>
            <person name="Amoutzias G."/>
            <person name="Anthouard V."/>
            <person name="Artiguenave F."/>
            <person name="Aury J.M."/>
            <person name="Badger J.H."/>
            <person name="Beszteri B."/>
            <person name="Billiau K."/>
            <person name="Bonnet E."/>
            <person name="Bothwell J.H."/>
            <person name="Bowler C."/>
            <person name="Boyen C."/>
            <person name="Brownlee C."/>
            <person name="Carrano C.J."/>
            <person name="Charrier B."/>
            <person name="Cho G.Y."/>
            <person name="Coelho S.M."/>
            <person name="Collen J."/>
            <person name="Corre E."/>
            <person name="Da Silva C."/>
            <person name="Delage L."/>
            <person name="Delaroque N."/>
            <person name="Dittami S.M."/>
            <person name="Doulbeau S."/>
            <person name="Elias M."/>
            <person name="Farnham G."/>
            <person name="Gachon C.M."/>
            <person name="Gschloessl B."/>
            <person name="Heesch S."/>
            <person name="Jabbari K."/>
            <person name="Jubin C."/>
            <person name="Kawai H."/>
            <person name="Kimura K."/>
            <person name="Kloareg B."/>
            <person name="Kupper F.C."/>
            <person name="Lang D."/>
            <person name="Le Bail A."/>
            <person name="Leblanc C."/>
            <person name="Lerouge P."/>
            <person name="Lohr M."/>
            <person name="Lopez P.J."/>
            <person name="Martens C."/>
            <person name="Maumus F."/>
            <person name="Michel G."/>
            <person name="Miranda-Saavedra D."/>
            <person name="Morales J."/>
            <person name="Moreau H."/>
            <person name="Motomura T."/>
            <person name="Nagasato C."/>
            <person name="Napoli C.A."/>
            <person name="Nelson D.R."/>
            <person name="Nyvall-Collen P."/>
            <person name="Peters A.F."/>
            <person name="Pommier C."/>
            <person name="Potin P."/>
            <person name="Poulain J."/>
            <person name="Quesneville H."/>
            <person name="Read B."/>
            <person name="Rensing S.A."/>
            <person name="Ritter A."/>
            <person name="Rousvoal S."/>
            <person name="Samanta M."/>
            <person name="Samson G."/>
            <person name="Schroeder D.C."/>
            <person name="Segurens B."/>
            <person name="Strittmatter M."/>
            <person name="Tonon T."/>
            <person name="Tregear J.W."/>
            <person name="Valentin K."/>
            <person name="von Dassow P."/>
            <person name="Yamagishi T."/>
            <person name="Van de Peer Y."/>
            <person name="Wincker P."/>
        </authorList>
    </citation>
    <scope>NUCLEOTIDE SEQUENCE [LARGE SCALE GENOMIC DNA]</scope>
    <source>
        <strain evidence="13">Ec32 / CCAP1310/4</strain>
    </source>
</reference>
<keyword evidence="5 7" id="KW-0460">Magnesium</keyword>
<evidence type="ECO:0000313" key="12">
    <source>
        <dbReference type="EMBL" id="CBJ48391.1"/>
    </source>
</evidence>
<keyword evidence="7" id="KW-0464">Manganese</keyword>
<evidence type="ECO:0000256" key="10">
    <source>
        <dbReference type="SAM" id="MobiDB-lite"/>
    </source>
</evidence>
<proteinExistence type="inferred from homology"/>
<evidence type="ECO:0000256" key="9">
    <source>
        <dbReference type="RuleBase" id="RU362131"/>
    </source>
</evidence>
<feature type="site" description="Important for catalytic activity" evidence="8">
    <location>
        <position position="392"/>
    </location>
</feature>
<dbReference type="GO" id="GO:0003677">
    <property type="term" value="F:DNA binding"/>
    <property type="evidence" value="ECO:0007669"/>
    <property type="project" value="InterPro"/>
</dbReference>
<dbReference type="PROSITE" id="PS51435">
    <property type="entry name" value="AP_NUCLEASE_F1_4"/>
    <property type="match status" value="1"/>
</dbReference>
<feature type="compositionally biased region" description="Low complexity" evidence="10">
    <location>
        <begin position="203"/>
        <end position="231"/>
    </location>
</feature>
<dbReference type="InterPro" id="IPR020848">
    <property type="entry name" value="AP_endonuclease_F1_CS"/>
</dbReference>
<feature type="binding site" evidence="7">
    <location>
        <position position="317"/>
    </location>
    <ligand>
        <name>Mg(2+)</name>
        <dbReference type="ChEBI" id="CHEBI:18420"/>
        <label>1</label>
    </ligand>
</feature>
<dbReference type="SUPFAM" id="SSF56219">
    <property type="entry name" value="DNase I-like"/>
    <property type="match status" value="1"/>
</dbReference>
<feature type="binding site" evidence="7">
    <location>
        <position position="451"/>
    </location>
    <ligand>
        <name>Mg(2+)</name>
        <dbReference type="ChEBI" id="CHEBI:18420"/>
        <label>1</label>
    </ligand>
</feature>
<comment type="cofactor">
    <cofactor evidence="1">
        <name>Mn(2+)</name>
        <dbReference type="ChEBI" id="CHEBI:29035"/>
    </cofactor>
</comment>
<dbReference type="STRING" id="2880.D7FQ59"/>
<feature type="region of interest" description="Disordered" evidence="10">
    <location>
        <begin position="161"/>
        <end position="180"/>
    </location>
</feature>
<evidence type="ECO:0000256" key="2">
    <source>
        <dbReference type="ARBA" id="ARBA00007092"/>
    </source>
</evidence>
<feature type="domain" description="Endonuclease/exonuclease/phosphatase" evidence="11">
    <location>
        <begin position="79"/>
        <end position="403"/>
    </location>
</feature>
<keyword evidence="13" id="KW-1185">Reference proteome</keyword>
<dbReference type="OMA" id="IMSWNIN"/>
<dbReference type="Gene3D" id="3.60.10.10">
    <property type="entry name" value="Endonuclease/exonuclease/phosphatase"/>
    <property type="match status" value="2"/>
</dbReference>
<dbReference type="GO" id="GO:0046872">
    <property type="term" value="F:metal ion binding"/>
    <property type="evidence" value="ECO:0007669"/>
    <property type="project" value="UniProtKB-KW"/>
</dbReference>
<evidence type="ECO:0000313" key="13">
    <source>
        <dbReference type="Proteomes" id="UP000002630"/>
    </source>
</evidence>
<dbReference type="eggNOG" id="KOG1294">
    <property type="taxonomic scope" value="Eukaryota"/>
</dbReference>
<feature type="active site" description="Proton donor/acceptor" evidence="6">
    <location>
        <position position="317"/>
    </location>
</feature>
<feature type="region of interest" description="Disordered" evidence="10">
    <location>
        <begin position="186"/>
        <end position="234"/>
    </location>
</feature>
<evidence type="ECO:0000256" key="1">
    <source>
        <dbReference type="ARBA" id="ARBA00001936"/>
    </source>
</evidence>
<dbReference type="InterPro" id="IPR020847">
    <property type="entry name" value="AP_endonuclease_F1_BS"/>
</dbReference>
<dbReference type="GO" id="GO:0005634">
    <property type="term" value="C:nucleus"/>
    <property type="evidence" value="ECO:0007669"/>
    <property type="project" value="TreeGrafter"/>
</dbReference>
<protein>
    <recommendedName>
        <fullName evidence="9">DNA-(apurinic or apyrimidinic site) endonuclease</fullName>
        <ecNumber evidence="9">3.1.-.-</ecNumber>
    </recommendedName>
</protein>
<evidence type="ECO:0000256" key="5">
    <source>
        <dbReference type="ARBA" id="ARBA00022842"/>
    </source>
</evidence>
<dbReference type="PANTHER" id="PTHR22748:SF6">
    <property type="entry name" value="DNA-(APURINIC OR APYRIMIDINIC SITE) ENDONUCLEASE"/>
    <property type="match status" value="1"/>
</dbReference>
<dbReference type="GO" id="GO:0003906">
    <property type="term" value="F:DNA-(apurinic or apyrimidinic site) endonuclease activity"/>
    <property type="evidence" value="ECO:0007669"/>
    <property type="project" value="TreeGrafter"/>
</dbReference>
<dbReference type="InParanoid" id="D7FQ59"/>
<dbReference type="InterPro" id="IPR004808">
    <property type="entry name" value="AP_endonuc_1"/>
</dbReference>
<evidence type="ECO:0000259" key="11">
    <source>
        <dbReference type="Pfam" id="PF03372"/>
    </source>
</evidence>
<dbReference type="AlphaFoldDB" id="D7FQ59"/>
<feature type="site" description="Interaction with DNA substrate" evidence="8">
    <location>
        <position position="452"/>
    </location>
</feature>
<evidence type="ECO:0000256" key="3">
    <source>
        <dbReference type="ARBA" id="ARBA00022723"/>
    </source>
</evidence>
<comment type="cofactor">
    <cofactor evidence="7 9">
        <name>Mg(2+)</name>
        <dbReference type="ChEBI" id="CHEBI:18420"/>
    </cofactor>
    <cofactor evidence="7 9">
        <name>Mn(2+)</name>
        <dbReference type="ChEBI" id="CHEBI:29035"/>
    </cofactor>
    <text evidence="7 9">Probably binds two magnesium or manganese ions per subunit.</text>
</comment>
<keyword evidence="3 7" id="KW-0479">Metal-binding</keyword>
<feature type="binding site" evidence="7">
    <location>
        <position position="452"/>
    </location>
    <ligand>
        <name>Mg(2+)</name>
        <dbReference type="ChEBI" id="CHEBI:18420"/>
        <label>1</label>
    </ligand>
</feature>
<feature type="compositionally biased region" description="Acidic residues" evidence="10">
    <location>
        <begin position="25"/>
        <end position="40"/>
    </location>
</feature>
<accession>D7FQ59</accession>
<dbReference type="GO" id="GO:0006284">
    <property type="term" value="P:base-excision repair"/>
    <property type="evidence" value="ECO:0007669"/>
    <property type="project" value="TreeGrafter"/>
</dbReference>
<name>D7FQ59_ECTSI</name>
<dbReference type="Pfam" id="PF03372">
    <property type="entry name" value="Exo_endo_phos"/>
    <property type="match status" value="1"/>
</dbReference>
<evidence type="ECO:0000256" key="7">
    <source>
        <dbReference type="PIRSR" id="PIRSR604808-2"/>
    </source>
</evidence>
<keyword evidence="9" id="KW-0227">DNA damage</keyword>
<feature type="binding site" evidence="7">
    <location>
        <position position="113"/>
    </location>
    <ligand>
        <name>Mg(2+)</name>
        <dbReference type="ChEBI" id="CHEBI:18420"/>
        <label>1</label>
    </ligand>
</feature>
<dbReference type="GO" id="GO:0008311">
    <property type="term" value="F:double-stranded DNA 3'-5' DNA exonuclease activity"/>
    <property type="evidence" value="ECO:0007669"/>
    <property type="project" value="TreeGrafter"/>
</dbReference>
<keyword evidence="9" id="KW-0234">DNA repair</keyword>
<evidence type="ECO:0000256" key="4">
    <source>
        <dbReference type="ARBA" id="ARBA00022801"/>
    </source>
</evidence>
<evidence type="ECO:0000256" key="8">
    <source>
        <dbReference type="PIRSR" id="PIRSR604808-3"/>
    </source>
</evidence>
<feature type="active site" evidence="6">
    <location>
        <position position="276"/>
    </location>
</feature>
<dbReference type="EMBL" id="FN649727">
    <property type="protein sequence ID" value="CBJ48391.1"/>
    <property type="molecule type" value="Genomic_DNA"/>
</dbReference>
<keyword evidence="4" id="KW-0378">Hydrolase</keyword>
<dbReference type="EMBL" id="FN648375">
    <property type="protein sequence ID" value="CBJ48391.1"/>
    <property type="molecule type" value="Genomic_DNA"/>
</dbReference>
<dbReference type="EC" id="3.1.-.-" evidence="9"/>
<dbReference type="Proteomes" id="UP000002630">
    <property type="component" value="Linkage Group LG02"/>
</dbReference>
<dbReference type="PANTHER" id="PTHR22748">
    <property type="entry name" value="AP ENDONUCLEASE"/>
    <property type="match status" value="1"/>
</dbReference>
<dbReference type="PROSITE" id="PS00726">
    <property type="entry name" value="AP_NUCLEASE_F1_1"/>
    <property type="match status" value="1"/>
</dbReference>
<feature type="active site" description="Proton acceptor" evidence="6">
    <location>
        <position position="452"/>
    </location>
</feature>
<organism evidence="12 13">
    <name type="scientific">Ectocarpus siliculosus</name>
    <name type="common">Brown alga</name>
    <name type="synonym">Conferva siliculosa</name>
    <dbReference type="NCBI Taxonomy" id="2880"/>
    <lineage>
        <taxon>Eukaryota</taxon>
        <taxon>Sar</taxon>
        <taxon>Stramenopiles</taxon>
        <taxon>Ochrophyta</taxon>
        <taxon>PX clade</taxon>
        <taxon>Phaeophyceae</taxon>
        <taxon>Ectocarpales</taxon>
        <taxon>Ectocarpaceae</taxon>
        <taxon>Ectocarpus</taxon>
    </lineage>
</organism>
<gene>
    <name evidence="12" type="ORF">Esi_0002_0179</name>
</gene>
<feature type="binding site" evidence="7">
    <location>
        <position position="319"/>
    </location>
    <ligand>
        <name>Mg(2+)</name>
        <dbReference type="ChEBI" id="CHEBI:18420"/>
        <label>1</label>
    </ligand>
</feature>